<organism evidence="8 9">
    <name type="scientific">Orchesella cincta</name>
    <name type="common">Springtail</name>
    <name type="synonym">Podura cincta</name>
    <dbReference type="NCBI Taxonomy" id="48709"/>
    <lineage>
        <taxon>Eukaryota</taxon>
        <taxon>Metazoa</taxon>
        <taxon>Ecdysozoa</taxon>
        <taxon>Arthropoda</taxon>
        <taxon>Hexapoda</taxon>
        <taxon>Collembola</taxon>
        <taxon>Entomobryomorpha</taxon>
        <taxon>Entomobryoidea</taxon>
        <taxon>Orchesellidae</taxon>
        <taxon>Orchesellinae</taxon>
        <taxon>Orchesella</taxon>
    </lineage>
</organism>
<dbReference type="EMBL" id="LJIJ01000109">
    <property type="protein sequence ID" value="ODN02497.1"/>
    <property type="molecule type" value="Genomic_DNA"/>
</dbReference>
<evidence type="ECO:0000256" key="2">
    <source>
        <dbReference type="ARBA" id="ARBA00006565"/>
    </source>
</evidence>
<comment type="similarity">
    <text evidence="2">Belongs to the DRAM/TMEM150 family.</text>
</comment>
<dbReference type="AlphaFoldDB" id="A0A1D2NB70"/>
<dbReference type="OMA" id="ANEMIVD"/>
<dbReference type="InterPro" id="IPR050911">
    <property type="entry name" value="DRAM/TMEM150_Autophagy_Mod"/>
</dbReference>
<evidence type="ECO:0000256" key="4">
    <source>
        <dbReference type="ARBA" id="ARBA00022989"/>
    </source>
</evidence>
<name>A0A1D2NB70_ORCCI</name>
<keyword evidence="9" id="KW-1185">Reference proteome</keyword>
<gene>
    <name evidence="8" type="ORF">Ocin01_04185</name>
</gene>
<dbReference type="GO" id="GO:0012505">
    <property type="term" value="C:endomembrane system"/>
    <property type="evidence" value="ECO:0007669"/>
    <property type="project" value="UniProtKB-SubCell"/>
</dbReference>
<reference evidence="8 9" key="1">
    <citation type="journal article" date="2016" name="Genome Biol. Evol.">
        <title>Gene Family Evolution Reflects Adaptation to Soil Environmental Stressors in the Genome of the Collembolan Orchesella cincta.</title>
        <authorList>
            <person name="Faddeeva-Vakhrusheva A."/>
            <person name="Derks M.F."/>
            <person name="Anvar S.Y."/>
            <person name="Agamennone V."/>
            <person name="Suring W."/>
            <person name="Smit S."/>
            <person name="van Straalen N.M."/>
            <person name="Roelofs D."/>
        </authorList>
    </citation>
    <scope>NUCLEOTIDE SEQUENCE [LARGE SCALE GENOMIC DNA]</scope>
    <source>
        <tissue evidence="8">Mixed pool</tissue>
    </source>
</reference>
<evidence type="ECO:0000256" key="5">
    <source>
        <dbReference type="ARBA" id="ARBA00023136"/>
    </source>
</evidence>
<comment type="subcellular location">
    <subcellularLocation>
        <location evidence="1">Endomembrane system</location>
        <topology evidence="1">Multi-pass membrane protein</topology>
    </subcellularLocation>
</comment>
<comment type="caution">
    <text evidence="8">The sequence shown here is derived from an EMBL/GenBank/DDBJ whole genome shotgun (WGS) entry which is preliminary data.</text>
</comment>
<evidence type="ECO:0000256" key="3">
    <source>
        <dbReference type="ARBA" id="ARBA00022692"/>
    </source>
</evidence>
<keyword evidence="3 6" id="KW-0812">Transmembrane</keyword>
<feature type="transmembrane region" description="Helical" evidence="6">
    <location>
        <begin position="7"/>
        <end position="27"/>
    </location>
</feature>
<feature type="domain" description="CWH43-like N-terminal" evidence="7">
    <location>
        <begin position="7"/>
        <end position="232"/>
    </location>
</feature>
<dbReference type="InterPro" id="IPR019402">
    <property type="entry name" value="CWH43_N"/>
</dbReference>
<keyword evidence="4 6" id="KW-1133">Transmembrane helix</keyword>
<evidence type="ECO:0000313" key="9">
    <source>
        <dbReference type="Proteomes" id="UP000094527"/>
    </source>
</evidence>
<evidence type="ECO:0000259" key="7">
    <source>
        <dbReference type="Pfam" id="PF10277"/>
    </source>
</evidence>
<feature type="transmembrane region" description="Helical" evidence="6">
    <location>
        <begin position="121"/>
        <end position="145"/>
    </location>
</feature>
<feature type="transmembrane region" description="Helical" evidence="6">
    <location>
        <begin position="157"/>
        <end position="177"/>
    </location>
</feature>
<dbReference type="Proteomes" id="UP000094527">
    <property type="component" value="Unassembled WGS sequence"/>
</dbReference>
<evidence type="ECO:0000256" key="1">
    <source>
        <dbReference type="ARBA" id="ARBA00004127"/>
    </source>
</evidence>
<accession>A0A1D2NB70</accession>
<evidence type="ECO:0000313" key="8">
    <source>
        <dbReference type="EMBL" id="ODN02497.1"/>
    </source>
</evidence>
<protein>
    <submittedName>
        <fullName evidence="8">DNA damage-regulated autophagy modulator protein 2</fullName>
    </submittedName>
</protein>
<proteinExistence type="inferred from homology"/>
<sequence>MTASRLHLIPLAVFFIFPITFATTYFVAVKLDHIHAFFAYISDTGTFAPEMCIFGLGLSIAMVFVGGVAYIRFMQIEEYLRQKGHEENRKLKIWNKVGLFFGILAAFGACVVGAFQEVSVLSVHIIGAFMAFGGGSIFLIIQGFFTKAMAPQFGSKALAYLRIFLGIACLLLFIISYSTGATSLKYFTGDKAVKWEPHHGGWALRVTSTVTEWVMAALFDLYFLTFVPEFKRISFVAPQFRLVEVSTVKGRGTNGRTVVMHQAVTSISDT</sequence>
<keyword evidence="5 6" id="KW-0472">Membrane</keyword>
<feature type="transmembrane region" description="Helical" evidence="6">
    <location>
        <begin position="47"/>
        <end position="73"/>
    </location>
</feature>
<dbReference type="PANTHER" id="PTHR21324">
    <property type="entry name" value="FASTING-INDUCIBLE INTEGRAL MEMBRANE PROTEIN TM6P1-RELATED"/>
    <property type="match status" value="1"/>
</dbReference>
<dbReference type="PANTHER" id="PTHR21324:SF2">
    <property type="entry name" value="EG:22E5.9 PROTEIN"/>
    <property type="match status" value="1"/>
</dbReference>
<evidence type="ECO:0000256" key="6">
    <source>
        <dbReference type="SAM" id="Phobius"/>
    </source>
</evidence>
<dbReference type="Pfam" id="PF10277">
    <property type="entry name" value="Frag1"/>
    <property type="match status" value="1"/>
</dbReference>
<feature type="transmembrane region" description="Helical" evidence="6">
    <location>
        <begin position="93"/>
        <end position="115"/>
    </location>
</feature>
<feature type="transmembrane region" description="Helical" evidence="6">
    <location>
        <begin position="202"/>
        <end position="224"/>
    </location>
</feature>